<evidence type="ECO:0000259" key="4">
    <source>
        <dbReference type="PROSITE" id="PS51118"/>
    </source>
</evidence>
<dbReference type="PROSITE" id="PS51118">
    <property type="entry name" value="HTH_HXLR"/>
    <property type="match status" value="1"/>
</dbReference>
<feature type="domain" description="HTH hxlR-type" evidence="4">
    <location>
        <begin position="13"/>
        <end position="111"/>
    </location>
</feature>
<dbReference type="HOGENOM" id="CLU_111585_2_4_6"/>
<dbReference type="RefSeq" id="WP_038195588.1">
    <property type="nucleotide sequence ID" value="NZ_CAWLXS010000172.1"/>
</dbReference>
<dbReference type="SUPFAM" id="SSF46785">
    <property type="entry name" value="Winged helix' DNA-binding domain"/>
    <property type="match status" value="1"/>
</dbReference>
<dbReference type="InterPro" id="IPR036388">
    <property type="entry name" value="WH-like_DNA-bd_sf"/>
</dbReference>
<dbReference type="InterPro" id="IPR036390">
    <property type="entry name" value="WH_DNA-bd_sf"/>
</dbReference>
<dbReference type="AlphaFoldDB" id="A0A077PQP0"/>
<dbReference type="Proteomes" id="UP000028493">
    <property type="component" value="Unassembled WGS sequence"/>
</dbReference>
<dbReference type="PANTHER" id="PTHR33204">
    <property type="entry name" value="TRANSCRIPTIONAL REGULATOR, MARR FAMILY"/>
    <property type="match status" value="1"/>
</dbReference>
<keyword evidence="3" id="KW-0804">Transcription</keyword>
<reference evidence="5" key="1">
    <citation type="submission" date="2013-07" db="EMBL/GenBank/DDBJ databases">
        <title>Sub-species coevolution in mutualistic symbiosis.</title>
        <authorList>
            <person name="Murfin K."/>
            <person name="Klassen J."/>
            <person name="Lee M."/>
            <person name="Forst S."/>
            <person name="Stock P."/>
            <person name="Goodrich-Blair H."/>
        </authorList>
    </citation>
    <scope>NUCLEOTIDE SEQUENCE [LARGE SCALE GENOMIC DNA]</scope>
    <source>
        <strain evidence="5">Kraussei Becker Underwood</strain>
    </source>
</reference>
<proteinExistence type="predicted"/>
<keyword evidence="1" id="KW-0805">Transcription regulation</keyword>
<dbReference type="PANTHER" id="PTHR33204:SF29">
    <property type="entry name" value="TRANSCRIPTIONAL REGULATOR"/>
    <property type="match status" value="1"/>
</dbReference>
<organism evidence="5">
    <name type="scientific">Xenorhabdus bovienii str. kraussei Becker Underwood</name>
    <dbReference type="NCBI Taxonomy" id="1398204"/>
    <lineage>
        <taxon>Bacteria</taxon>
        <taxon>Pseudomonadati</taxon>
        <taxon>Pseudomonadota</taxon>
        <taxon>Gammaproteobacteria</taxon>
        <taxon>Enterobacterales</taxon>
        <taxon>Morganellaceae</taxon>
        <taxon>Xenorhabdus</taxon>
    </lineage>
</organism>
<evidence type="ECO:0000313" key="5">
    <source>
        <dbReference type="EMBL" id="CDH23393.1"/>
    </source>
</evidence>
<keyword evidence="2" id="KW-0238">DNA-binding</keyword>
<protein>
    <submittedName>
        <fullName evidence="5">HxlR family transcriptional regulator</fullName>
    </submittedName>
</protein>
<evidence type="ECO:0000256" key="2">
    <source>
        <dbReference type="ARBA" id="ARBA00023125"/>
    </source>
</evidence>
<evidence type="ECO:0000256" key="3">
    <source>
        <dbReference type="ARBA" id="ARBA00023163"/>
    </source>
</evidence>
<accession>A0A077PQP0</accession>
<dbReference type="GO" id="GO:0003677">
    <property type="term" value="F:DNA binding"/>
    <property type="evidence" value="ECO:0007669"/>
    <property type="project" value="UniProtKB-KW"/>
</dbReference>
<comment type="caution">
    <text evidence="5">The sequence shown here is derived from an EMBL/GenBank/DDBJ whole genome shotgun (WGS) entry which is preliminary data.</text>
</comment>
<dbReference type="Pfam" id="PF01638">
    <property type="entry name" value="HxlR"/>
    <property type="match status" value="1"/>
</dbReference>
<sequence length="125" mass="14835">MCKKELKIFNETCEPRRVLEIFSAKWKSMVLYALHNSVLRTGELQKSLPGISKKMLFQTLRELESDNLIHRKVYNIVPLKVEYSLTAFGQTFVEPIEYLYNWGKQHAKELEELRLRRQSISTREC</sequence>
<name>A0A077PQP0_XENBV</name>
<dbReference type="EMBL" id="CBSZ010000086">
    <property type="protein sequence ID" value="CDH23393.1"/>
    <property type="molecule type" value="Genomic_DNA"/>
</dbReference>
<gene>
    <name evidence="5" type="ORF">XBKB1_1760005</name>
</gene>
<evidence type="ECO:0000256" key="1">
    <source>
        <dbReference type="ARBA" id="ARBA00023015"/>
    </source>
</evidence>
<dbReference type="Gene3D" id="1.10.10.10">
    <property type="entry name" value="Winged helix-like DNA-binding domain superfamily/Winged helix DNA-binding domain"/>
    <property type="match status" value="1"/>
</dbReference>
<dbReference type="InterPro" id="IPR002577">
    <property type="entry name" value="HTH_HxlR"/>
</dbReference>